<evidence type="ECO:0000256" key="1">
    <source>
        <dbReference type="SAM" id="Phobius"/>
    </source>
</evidence>
<sequence>MVERLRISGIVKLFVIILVALMVVACNVDLFGFFAANEQDDRLESRDIFNFLGPSDQGRDLGAAYSFVVVSDTHIEDGNAHGLEKLAYAVSAAGDKFVVVTGDITQNGKREDLNKFISIAEELRKAGIPCYPVIGNHDIYFDNWPVWKELIGSTSYRIDHSNTTLFILDSANASFGSDQLDWLQQGLGSAKEHVFVFTHTNLFTESPGDIMQITDSRERARIVSILKGRCDVMFMGHVHHRIIREVGGVRYINLEDYVGYRTYCRVYVGPGGISWAFEKL</sequence>
<keyword evidence="1" id="KW-0472">Membrane</keyword>
<proteinExistence type="predicted"/>
<dbReference type="PANTHER" id="PTHR43143:SF1">
    <property type="entry name" value="SERINE_THREONINE-PROTEIN PHOSPHATASE CPPED1"/>
    <property type="match status" value="1"/>
</dbReference>
<evidence type="ECO:0000259" key="2">
    <source>
        <dbReference type="Pfam" id="PF00149"/>
    </source>
</evidence>
<dbReference type="PROSITE" id="PS51257">
    <property type="entry name" value="PROKAR_LIPOPROTEIN"/>
    <property type="match status" value="1"/>
</dbReference>
<reference evidence="4" key="1">
    <citation type="submission" date="2009-12" db="EMBL/GenBank/DDBJ databases">
        <title>Complete sequence of Treponema primitia strain ZAS-2.</title>
        <authorList>
            <person name="Tetu S.G."/>
            <person name="Matson E."/>
            <person name="Ren Q."/>
            <person name="Seshadri R."/>
            <person name="Elbourne L."/>
            <person name="Hassan K.A."/>
            <person name="Durkin A."/>
            <person name="Radune D."/>
            <person name="Mohamoud Y."/>
            <person name="Shay R."/>
            <person name="Jin S."/>
            <person name="Zhang X."/>
            <person name="Lucey K."/>
            <person name="Ballor N.R."/>
            <person name="Ottesen E."/>
            <person name="Rosenthal R."/>
            <person name="Allen A."/>
            <person name="Leadbetter J.R."/>
            <person name="Paulsen I.T."/>
        </authorList>
    </citation>
    <scope>NUCLEOTIDE SEQUENCE [LARGE SCALE GENOMIC DNA]</scope>
    <source>
        <strain evidence="4">ATCC BAA-887 / DSM 12427 / ZAS-2</strain>
    </source>
</reference>
<evidence type="ECO:0000313" key="4">
    <source>
        <dbReference type="Proteomes" id="UP000009223"/>
    </source>
</evidence>
<dbReference type="HOGENOM" id="CLU_993728_0_0_12"/>
<dbReference type="InterPro" id="IPR051918">
    <property type="entry name" value="STPP_CPPED1"/>
</dbReference>
<dbReference type="InterPro" id="IPR029052">
    <property type="entry name" value="Metallo-depent_PP-like"/>
</dbReference>
<gene>
    <name evidence="3" type="ordered locus">TREPR_2808</name>
</gene>
<keyword evidence="1" id="KW-1133">Transmembrane helix</keyword>
<dbReference type="STRING" id="545694.TREPR_2808"/>
<accession>F5YPY2</accession>
<dbReference type="PANTHER" id="PTHR43143">
    <property type="entry name" value="METALLOPHOSPHOESTERASE, CALCINEURIN SUPERFAMILY"/>
    <property type="match status" value="1"/>
</dbReference>
<keyword evidence="1" id="KW-0812">Transmembrane</keyword>
<dbReference type="InterPro" id="IPR004843">
    <property type="entry name" value="Calcineurin-like_PHP"/>
</dbReference>
<dbReference type="KEGG" id="tpi:TREPR_2808"/>
<dbReference type="EMBL" id="CP001843">
    <property type="protein sequence ID" value="AEF87039.1"/>
    <property type="molecule type" value="Genomic_DNA"/>
</dbReference>
<feature type="transmembrane region" description="Helical" evidence="1">
    <location>
        <begin position="12"/>
        <end position="36"/>
    </location>
</feature>
<organism evidence="3 4">
    <name type="scientific">Treponema primitia (strain ATCC BAA-887 / DSM 12427 / ZAS-2)</name>
    <dbReference type="NCBI Taxonomy" id="545694"/>
    <lineage>
        <taxon>Bacteria</taxon>
        <taxon>Pseudomonadati</taxon>
        <taxon>Spirochaetota</taxon>
        <taxon>Spirochaetia</taxon>
        <taxon>Spirochaetales</taxon>
        <taxon>Treponemataceae</taxon>
        <taxon>Treponema</taxon>
    </lineage>
</organism>
<keyword evidence="4" id="KW-1185">Reference proteome</keyword>
<evidence type="ECO:0000313" key="3">
    <source>
        <dbReference type="EMBL" id="AEF87039.1"/>
    </source>
</evidence>
<dbReference type="Gene3D" id="3.60.21.10">
    <property type="match status" value="1"/>
</dbReference>
<dbReference type="eggNOG" id="COG1409">
    <property type="taxonomic scope" value="Bacteria"/>
</dbReference>
<dbReference type="Pfam" id="PF00149">
    <property type="entry name" value="Metallophos"/>
    <property type="match status" value="1"/>
</dbReference>
<dbReference type="Proteomes" id="UP000009223">
    <property type="component" value="Chromosome"/>
</dbReference>
<dbReference type="AlphaFoldDB" id="F5YPY2"/>
<dbReference type="GO" id="GO:0016787">
    <property type="term" value="F:hydrolase activity"/>
    <property type="evidence" value="ECO:0007669"/>
    <property type="project" value="InterPro"/>
</dbReference>
<dbReference type="SUPFAM" id="SSF56300">
    <property type="entry name" value="Metallo-dependent phosphatases"/>
    <property type="match status" value="1"/>
</dbReference>
<name>F5YPY2_TREPZ</name>
<dbReference type="RefSeq" id="WP_015707427.1">
    <property type="nucleotide sequence ID" value="NC_015578.1"/>
</dbReference>
<feature type="domain" description="Calcineurin-like phosphoesterase" evidence="2">
    <location>
        <begin position="66"/>
        <end position="240"/>
    </location>
</feature>
<protein>
    <submittedName>
        <fullName evidence="3">Ser/Thr protein phosphatase family protein</fullName>
    </submittedName>
</protein>
<reference evidence="3 4" key="2">
    <citation type="journal article" date="2011" name="ISME J.">
        <title>RNA-seq reveals cooperative metabolic interactions between two termite-gut spirochete species in co-culture.</title>
        <authorList>
            <person name="Rosenthal A.Z."/>
            <person name="Matson E.G."/>
            <person name="Eldar A."/>
            <person name="Leadbetter J.R."/>
        </authorList>
    </citation>
    <scope>NUCLEOTIDE SEQUENCE [LARGE SCALE GENOMIC DNA]</scope>
    <source>
        <strain evidence="4">ATCC BAA-887 / DSM 12427 / ZAS-2</strain>
    </source>
</reference>